<evidence type="ECO:0000313" key="3">
    <source>
        <dbReference type="Proteomes" id="UP000815677"/>
    </source>
</evidence>
<reference evidence="2" key="1">
    <citation type="submission" date="2014-09" db="EMBL/GenBank/DDBJ databases">
        <title>Genome sequence of the luminous mushroom Mycena chlorophos for searching fungal bioluminescence genes.</title>
        <authorList>
            <person name="Tanaka Y."/>
            <person name="Kasuga D."/>
            <person name="Oba Y."/>
            <person name="Hase S."/>
            <person name="Sato K."/>
            <person name="Oba Y."/>
            <person name="Sakakibara Y."/>
        </authorList>
    </citation>
    <scope>NUCLEOTIDE SEQUENCE</scope>
</reference>
<organism evidence="2 3">
    <name type="scientific">Mycena chlorophos</name>
    <name type="common">Agaric fungus</name>
    <name type="synonym">Agaricus chlorophos</name>
    <dbReference type="NCBI Taxonomy" id="658473"/>
    <lineage>
        <taxon>Eukaryota</taxon>
        <taxon>Fungi</taxon>
        <taxon>Dikarya</taxon>
        <taxon>Basidiomycota</taxon>
        <taxon>Agaricomycotina</taxon>
        <taxon>Agaricomycetes</taxon>
        <taxon>Agaricomycetidae</taxon>
        <taxon>Agaricales</taxon>
        <taxon>Marasmiineae</taxon>
        <taxon>Mycenaceae</taxon>
        <taxon>Mycena</taxon>
    </lineage>
</organism>
<proteinExistence type="predicted"/>
<protein>
    <submittedName>
        <fullName evidence="2">Uncharacterized protein</fullName>
    </submittedName>
</protein>
<feature type="compositionally biased region" description="Low complexity" evidence="1">
    <location>
        <begin position="308"/>
        <end position="322"/>
    </location>
</feature>
<name>A0ABQ0M555_MYCCL</name>
<feature type="region of interest" description="Disordered" evidence="1">
    <location>
        <begin position="250"/>
        <end position="287"/>
    </location>
</feature>
<dbReference type="EMBL" id="DF849669">
    <property type="protein sequence ID" value="GAT58362.1"/>
    <property type="molecule type" value="Genomic_DNA"/>
</dbReference>
<gene>
    <name evidence="2" type="ORF">MCHLO_14803</name>
</gene>
<feature type="region of interest" description="Disordered" evidence="1">
    <location>
        <begin position="303"/>
        <end position="335"/>
    </location>
</feature>
<keyword evidence="3" id="KW-1185">Reference proteome</keyword>
<accession>A0ABQ0M555</accession>
<evidence type="ECO:0000256" key="1">
    <source>
        <dbReference type="SAM" id="MobiDB-lite"/>
    </source>
</evidence>
<dbReference type="Proteomes" id="UP000815677">
    <property type="component" value="Unassembled WGS sequence"/>
</dbReference>
<evidence type="ECO:0000313" key="2">
    <source>
        <dbReference type="EMBL" id="GAT58362.1"/>
    </source>
</evidence>
<sequence length="364" mass="40917">MNLDPTRLVYDLNWGRVHVVPSRFSQHTFSGRSACGLAALNFLRMALGIATADRGFSVVYDLVSEKATSEILSICAQYQIDRHLDVEDIHRWPVFQSCLQLKTESTLFDEIPCEAGFLGMLNMLSSIEGNVGVAITRPPHIISCVKLVLEVSPGAWRPVYIVFDSTNNAAHPSGAGFAICPSAQSAAEYLTRIMPYHPADYASVLPWWEAHQYETFSAHFFVMKPSPPPPQWHQPWQWQPHSAYHAYGQQAAPHPHRDHAHTTTRPTADSGRRARPRAHPPRAAPAPVYNNYHWPAYGYPHNPPRAPTGSSSSTSSYGSTYYEDPLQIPSNLDRRASDRDIQRDLERDYELAFSLCVQEGIHFQ</sequence>